<evidence type="ECO:0000313" key="2">
    <source>
        <dbReference type="EMBL" id="RTE67336.1"/>
    </source>
</evidence>
<organism evidence="2 3">
    <name type="scientific">Amphritea opalescens</name>
    <dbReference type="NCBI Taxonomy" id="2490544"/>
    <lineage>
        <taxon>Bacteria</taxon>
        <taxon>Pseudomonadati</taxon>
        <taxon>Pseudomonadota</taxon>
        <taxon>Gammaproteobacteria</taxon>
        <taxon>Oceanospirillales</taxon>
        <taxon>Oceanospirillaceae</taxon>
        <taxon>Amphritea</taxon>
    </lineage>
</organism>
<dbReference type="GO" id="GO:0005524">
    <property type="term" value="F:ATP binding"/>
    <property type="evidence" value="ECO:0007669"/>
    <property type="project" value="InterPro"/>
</dbReference>
<dbReference type="GO" id="GO:0043138">
    <property type="term" value="F:3'-5' DNA helicase activity"/>
    <property type="evidence" value="ECO:0007669"/>
    <property type="project" value="TreeGrafter"/>
</dbReference>
<protein>
    <submittedName>
        <fullName evidence="2">DNA/RNA helicase</fullName>
    </submittedName>
</protein>
<dbReference type="GO" id="GO:0005829">
    <property type="term" value="C:cytosol"/>
    <property type="evidence" value="ECO:0007669"/>
    <property type="project" value="TreeGrafter"/>
</dbReference>
<dbReference type="InterPro" id="IPR000212">
    <property type="entry name" value="DNA_helicase_UvrD/REP"/>
</dbReference>
<proteinExistence type="predicted"/>
<keyword evidence="3" id="KW-1185">Reference proteome</keyword>
<dbReference type="SUPFAM" id="SSF52540">
    <property type="entry name" value="P-loop containing nucleoside triphosphate hydrolases"/>
    <property type="match status" value="1"/>
</dbReference>
<dbReference type="Gene3D" id="3.40.50.300">
    <property type="entry name" value="P-loop containing nucleotide triphosphate hydrolases"/>
    <property type="match status" value="2"/>
</dbReference>
<comment type="caution">
    <text evidence="2">The sequence shown here is derived from an EMBL/GenBank/DDBJ whole genome shotgun (WGS) entry which is preliminary data.</text>
</comment>
<evidence type="ECO:0000313" key="3">
    <source>
        <dbReference type="Proteomes" id="UP000283087"/>
    </source>
</evidence>
<name>A0A430KV44_9GAMM</name>
<dbReference type="AlphaFoldDB" id="A0A430KV44"/>
<keyword evidence="2" id="KW-0347">Helicase</keyword>
<keyword evidence="2" id="KW-0067">ATP-binding</keyword>
<dbReference type="RefSeq" id="WP_126157303.1">
    <property type="nucleotide sequence ID" value="NZ_RQXW01000002.1"/>
</dbReference>
<dbReference type="OrthoDB" id="7066673at2"/>
<dbReference type="InterPro" id="IPR043764">
    <property type="entry name" value="DUF5710"/>
</dbReference>
<accession>A0A430KV44</accession>
<evidence type="ECO:0000259" key="1">
    <source>
        <dbReference type="Pfam" id="PF18974"/>
    </source>
</evidence>
<dbReference type="PANTHER" id="PTHR11070">
    <property type="entry name" value="UVRD / RECB / PCRA DNA HELICASE FAMILY MEMBER"/>
    <property type="match status" value="1"/>
</dbReference>
<keyword evidence="2" id="KW-0378">Hydrolase</keyword>
<gene>
    <name evidence="2" type="ORF">EH243_03805</name>
</gene>
<dbReference type="GO" id="GO:0003677">
    <property type="term" value="F:DNA binding"/>
    <property type="evidence" value="ECO:0007669"/>
    <property type="project" value="InterPro"/>
</dbReference>
<sequence length="451" mass="52082">MRMPNSREISDEQEEIYMEAPMDSTVMVAGPPGTGKTVIAFLRAQALNKRKKPATVMMYGKVLRKYTSNVSDQQEEKISTSTLLSWAFKWWKLHKINTQTVIGDKVYLDCPYKDKDKAKEHGAKWDRVKHKWWVPSESYNKHKALFEQWLLASYEPPKVDNFQYDWQQMFEKLAVHVGQKKPVKNPGYLIIDEAQDFPPAMFRCLRFAMRNVENSGITIMADENQRLNEDYNSTIGQINQELAIPDERQYLLTENFRNTREVAELAAYFYVGLPTGKPAAPTRKGEKAVIVATCSMDDQVQFLVDAVTNRAFGEVGVFAQTDSMREKLYNKLQNRLRGKYRVQTYSSKEEYKDVHPVDDLVFDKKGTLTVINRQSCKGLEFDAVFIPEIQTMPIDGSNLDTFKMNMYVMCSRARQALYLLYSSGAEKEPDIIKYLPDKTTGILQRLEYCND</sequence>
<dbReference type="Pfam" id="PF18974">
    <property type="entry name" value="DUF5710"/>
    <property type="match status" value="1"/>
</dbReference>
<dbReference type="InterPro" id="IPR027417">
    <property type="entry name" value="P-loop_NTPase"/>
</dbReference>
<dbReference type="Proteomes" id="UP000283087">
    <property type="component" value="Unassembled WGS sequence"/>
</dbReference>
<dbReference type="GO" id="GO:0000725">
    <property type="term" value="P:recombinational repair"/>
    <property type="evidence" value="ECO:0007669"/>
    <property type="project" value="TreeGrafter"/>
</dbReference>
<keyword evidence="2" id="KW-0547">Nucleotide-binding</keyword>
<feature type="domain" description="DUF5710" evidence="1">
    <location>
        <begin position="105"/>
        <end position="150"/>
    </location>
</feature>
<dbReference type="PANTHER" id="PTHR11070:SF3">
    <property type="entry name" value="DNA 3'-5' HELICASE"/>
    <property type="match status" value="1"/>
</dbReference>
<dbReference type="EMBL" id="RQXW01000002">
    <property type="protein sequence ID" value="RTE67336.1"/>
    <property type="molecule type" value="Genomic_DNA"/>
</dbReference>
<reference evidence="2 3" key="1">
    <citation type="submission" date="2018-11" db="EMBL/GenBank/DDBJ databases">
        <title>The draft genome sequence of Amphritea opalescens ANRC-JH13T.</title>
        <authorList>
            <person name="Fang Z."/>
            <person name="Zhang Y."/>
            <person name="Han X."/>
        </authorList>
    </citation>
    <scope>NUCLEOTIDE SEQUENCE [LARGE SCALE GENOMIC DNA]</scope>
    <source>
        <strain evidence="2 3">ANRC-JH13</strain>
    </source>
</reference>